<evidence type="ECO:0000256" key="1">
    <source>
        <dbReference type="SAM" id="MobiDB-lite"/>
    </source>
</evidence>
<feature type="region of interest" description="Disordered" evidence="1">
    <location>
        <begin position="1"/>
        <end position="24"/>
    </location>
</feature>
<dbReference type="AlphaFoldDB" id="A0A4Y7PDA5"/>
<feature type="region of interest" description="Disordered" evidence="1">
    <location>
        <begin position="115"/>
        <end position="198"/>
    </location>
</feature>
<feature type="non-terminal residue" evidence="2">
    <location>
        <position position="198"/>
    </location>
</feature>
<protein>
    <submittedName>
        <fullName evidence="2">Uncharacterized protein</fullName>
    </submittedName>
</protein>
<dbReference type="VEuPathDB" id="FungiDB:BD410DRAFT_847250"/>
<evidence type="ECO:0000313" key="2">
    <source>
        <dbReference type="EMBL" id="TDL13176.1"/>
    </source>
</evidence>
<feature type="compositionally biased region" description="Basic and acidic residues" evidence="1">
    <location>
        <begin position="1"/>
        <end position="10"/>
    </location>
</feature>
<dbReference type="Proteomes" id="UP000294933">
    <property type="component" value="Unassembled WGS sequence"/>
</dbReference>
<proteinExistence type="predicted"/>
<accession>A0A4Y7PDA5</accession>
<reference evidence="2 3" key="1">
    <citation type="submission" date="2018-06" db="EMBL/GenBank/DDBJ databases">
        <title>A transcriptomic atlas of mushroom development highlights an independent origin of complex multicellularity.</title>
        <authorList>
            <consortium name="DOE Joint Genome Institute"/>
            <person name="Krizsan K."/>
            <person name="Almasi E."/>
            <person name="Merenyi Z."/>
            <person name="Sahu N."/>
            <person name="Viragh M."/>
            <person name="Koszo T."/>
            <person name="Mondo S."/>
            <person name="Kiss B."/>
            <person name="Balint B."/>
            <person name="Kues U."/>
            <person name="Barry K."/>
            <person name="Hegedus J.C."/>
            <person name="Henrissat B."/>
            <person name="Johnson J."/>
            <person name="Lipzen A."/>
            <person name="Ohm R."/>
            <person name="Nagy I."/>
            <person name="Pangilinan J."/>
            <person name="Yan J."/>
            <person name="Xiong Y."/>
            <person name="Grigoriev I.V."/>
            <person name="Hibbett D.S."/>
            <person name="Nagy L.G."/>
        </authorList>
    </citation>
    <scope>NUCLEOTIDE SEQUENCE [LARGE SCALE GENOMIC DNA]</scope>
    <source>
        <strain evidence="2 3">SZMC22713</strain>
    </source>
</reference>
<dbReference type="EMBL" id="ML170897">
    <property type="protein sequence ID" value="TDL13176.1"/>
    <property type="molecule type" value="Genomic_DNA"/>
</dbReference>
<keyword evidence="3" id="KW-1185">Reference proteome</keyword>
<name>A0A4Y7PDA5_9AGAM</name>
<gene>
    <name evidence="2" type="ORF">BD410DRAFT_847250</name>
</gene>
<evidence type="ECO:0000313" key="3">
    <source>
        <dbReference type="Proteomes" id="UP000294933"/>
    </source>
</evidence>
<sequence>MSSAQTREHNIGVADSAESDTNIRKNTTDDELILALPRSEIQTALDVARDMKWSLRSALWSTQYTASQHIPPDAPHIRLTECQVNMAIELYETTPWGLEHAMDVVLATQVTRSNLSQQNNSSLPEPPPPTCFEPTNELTETQSLPPHPTPQPKSNVHEDETFDPIALTYEANPPSLHTTPEPHFHPEEPEPAIGLTAA</sequence>
<organism evidence="2 3">
    <name type="scientific">Rickenella mellea</name>
    <dbReference type="NCBI Taxonomy" id="50990"/>
    <lineage>
        <taxon>Eukaryota</taxon>
        <taxon>Fungi</taxon>
        <taxon>Dikarya</taxon>
        <taxon>Basidiomycota</taxon>
        <taxon>Agaricomycotina</taxon>
        <taxon>Agaricomycetes</taxon>
        <taxon>Hymenochaetales</taxon>
        <taxon>Rickenellaceae</taxon>
        <taxon>Rickenella</taxon>
    </lineage>
</organism>